<evidence type="ECO:0000313" key="1">
    <source>
        <dbReference type="EMBL" id="QCD81341.1"/>
    </source>
</evidence>
<name>A0A4D6L0D1_VIGUN</name>
<dbReference type="AlphaFoldDB" id="A0A4D6L0D1"/>
<dbReference type="Proteomes" id="UP000501690">
    <property type="component" value="Linkage Group LG2"/>
</dbReference>
<reference evidence="1 2" key="1">
    <citation type="submission" date="2019-04" db="EMBL/GenBank/DDBJ databases">
        <title>An improved genome assembly and genetic linkage map for asparagus bean, Vigna unguiculata ssp. sesquipedialis.</title>
        <authorList>
            <person name="Xia Q."/>
            <person name="Zhang R."/>
            <person name="Dong Y."/>
        </authorList>
    </citation>
    <scope>NUCLEOTIDE SEQUENCE [LARGE SCALE GENOMIC DNA]</scope>
    <source>
        <tissue evidence="1">Leaf</tissue>
    </source>
</reference>
<evidence type="ECO:0000313" key="2">
    <source>
        <dbReference type="Proteomes" id="UP000501690"/>
    </source>
</evidence>
<protein>
    <submittedName>
        <fullName evidence="1">Uncharacterized protein</fullName>
    </submittedName>
</protein>
<sequence>MGSAVSKSGGAISKYWEVWPQAPPETQAYTSGVGVENPGMLELRSLFGPPRPRPPSQRRRRELGADSSSVLPFLTSAWLNPSLHAIRIGETLTRRRWLDEWVWVSHCIGGSRMMNRGSPILVIFEKLLRRTSIGDVVRFNGAPPPFVSGGWRHHWNPSPDPRLRAPVGLFLCGAVTLFLPSDVAGVSPITTGATIHVFNTATIRPSGDRTRSFISRPLI</sequence>
<organism evidence="1 2">
    <name type="scientific">Vigna unguiculata</name>
    <name type="common">Cowpea</name>
    <dbReference type="NCBI Taxonomy" id="3917"/>
    <lineage>
        <taxon>Eukaryota</taxon>
        <taxon>Viridiplantae</taxon>
        <taxon>Streptophyta</taxon>
        <taxon>Embryophyta</taxon>
        <taxon>Tracheophyta</taxon>
        <taxon>Spermatophyta</taxon>
        <taxon>Magnoliopsida</taxon>
        <taxon>eudicotyledons</taxon>
        <taxon>Gunneridae</taxon>
        <taxon>Pentapetalae</taxon>
        <taxon>rosids</taxon>
        <taxon>fabids</taxon>
        <taxon>Fabales</taxon>
        <taxon>Fabaceae</taxon>
        <taxon>Papilionoideae</taxon>
        <taxon>50 kb inversion clade</taxon>
        <taxon>NPAAA clade</taxon>
        <taxon>indigoferoid/millettioid clade</taxon>
        <taxon>Phaseoleae</taxon>
        <taxon>Vigna</taxon>
    </lineage>
</organism>
<proteinExistence type="predicted"/>
<dbReference type="EMBL" id="CP039346">
    <property type="protein sequence ID" value="QCD81341.1"/>
    <property type="molecule type" value="Genomic_DNA"/>
</dbReference>
<keyword evidence="2" id="KW-1185">Reference proteome</keyword>
<gene>
    <name evidence="1" type="ORF">DEO72_LG2g1666</name>
</gene>
<accession>A0A4D6L0D1</accession>